<accession>A0A832WKF6</accession>
<evidence type="ECO:0000313" key="2">
    <source>
        <dbReference type="Proteomes" id="UP000645676"/>
    </source>
</evidence>
<dbReference type="Proteomes" id="UP000645676">
    <property type="component" value="Unassembled WGS sequence"/>
</dbReference>
<dbReference type="InterPro" id="IPR038765">
    <property type="entry name" value="Papain-like_cys_pep_sf"/>
</dbReference>
<reference evidence="1" key="1">
    <citation type="journal article" date="2020" name="bioRxiv">
        <title>A rank-normalized archaeal taxonomy based on genome phylogeny resolves widespread incomplete and uneven classifications.</title>
        <authorList>
            <person name="Rinke C."/>
            <person name="Chuvochina M."/>
            <person name="Mussig A.J."/>
            <person name="Chaumeil P.-A."/>
            <person name="Waite D.W."/>
            <person name="Whitman W.B."/>
            <person name="Parks D.H."/>
            <person name="Hugenholtz P."/>
        </authorList>
    </citation>
    <scope>NUCLEOTIDE SEQUENCE</scope>
    <source>
        <strain evidence="1">UBA8849</strain>
    </source>
</reference>
<dbReference type="SUPFAM" id="SSF54001">
    <property type="entry name" value="Cysteine proteinases"/>
    <property type="match status" value="1"/>
</dbReference>
<comment type="caution">
    <text evidence="1">The sequence shown here is derived from an EMBL/GenBank/DDBJ whole genome shotgun (WGS) entry which is preliminary data.</text>
</comment>
<name>A0A832WKF6_9EURY</name>
<organism evidence="1 2">
    <name type="scientific">Methanocaldococcus jannaschii</name>
    <dbReference type="NCBI Taxonomy" id="2190"/>
    <lineage>
        <taxon>Archaea</taxon>
        <taxon>Methanobacteriati</taxon>
        <taxon>Methanobacteriota</taxon>
        <taxon>Methanomada group</taxon>
        <taxon>Methanococci</taxon>
        <taxon>Methanococcales</taxon>
        <taxon>Methanocaldococcaceae</taxon>
        <taxon>Methanocaldococcus</taxon>
    </lineage>
</organism>
<protein>
    <submittedName>
        <fullName evidence="1">Uncharacterized protein</fullName>
    </submittedName>
</protein>
<proteinExistence type="predicted"/>
<gene>
    <name evidence="1" type="ORF">HA335_00215</name>
</gene>
<dbReference type="EMBL" id="DUJR01000002">
    <property type="protein sequence ID" value="HII59001.1"/>
    <property type="molecule type" value="Genomic_DNA"/>
</dbReference>
<dbReference type="OMA" id="SCQLEWI"/>
<evidence type="ECO:0000313" key="1">
    <source>
        <dbReference type="EMBL" id="HII59001.1"/>
    </source>
</evidence>
<dbReference type="AlphaFoldDB" id="A0A832WKF6"/>
<dbReference type="PROSITE" id="PS51257">
    <property type="entry name" value="PROKAR_LIPOPROTEIN"/>
    <property type="match status" value="1"/>
</dbReference>
<sequence length="238" mass="28773">MFMDYKYFFITIILISIFCGCYEKSYSFVEYNRHYELNEPNNTKNPNYDQNIFLNHDLPKTYPKMYKFPKNYYELSDKMFPDVKKRDLDTLSYILKTIKLPAYKKNYYDCSEASCQLEWILEGYGFKTYLVYGILDTYGNSGSHMWVAVQLDNGKMVLVESTYLCENYYCPDYAIIYKNYNLNNIVIVRDMKYIPKFYADTPDMFLIPHNNRRFLITQLDWWNHPKNAEIKKEMFNLK</sequence>